<dbReference type="Gene3D" id="3.40.50.150">
    <property type="entry name" value="Vaccinia Virus protein VP39"/>
    <property type="match status" value="1"/>
</dbReference>
<dbReference type="CDD" id="cd02440">
    <property type="entry name" value="AdoMet_MTases"/>
    <property type="match status" value="1"/>
</dbReference>
<gene>
    <name evidence="2" type="ORF">SP6_23_00910</name>
</gene>
<proteinExistence type="predicted"/>
<dbReference type="RefSeq" id="WP_007406538.1">
    <property type="nucleotide sequence ID" value="NZ_BBJS01000023.1"/>
</dbReference>
<evidence type="ECO:0000313" key="2">
    <source>
        <dbReference type="EMBL" id="GAN13690.1"/>
    </source>
</evidence>
<dbReference type="InterPro" id="IPR013216">
    <property type="entry name" value="Methyltransf_11"/>
</dbReference>
<sequence>MPASVEASRRSLSNVSVKQAAAEQLPFADGEFDMLICRLSAHHWSDLGAGLREARRILRPGGLAVMVDVVAPGDPASDTHLQAIELLRDPSHVRDYRVDEWSDALQKAGFQIRGLAIHDLPREFCSWVERMRTPKSHVDAILSLQDMASVSVRSALSIAKDGSFTIRVAMFELEVPPVP</sequence>
<accession>A0A0C9M261</accession>
<organism evidence="2 3">
    <name type="scientific">Sphingomonas paucimobilis NBRC 13935</name>
    <dbReference type="NCBI Taxonomy" id="1219050"/>
    <lineage>
        <taxon>Bacteria</taxon>
        <taxon>Pseudomonadati</taxon>
        <taxon>Pseudomonadota</taxon>
        <taxon>Alphaproteobacteria</taxon>
        <taxon>Sphingomonadales</taxon>
        <taxon>Sphingomonadaceae</taxon>
        <taxon>Sphingomonas</taxon>
    </lineage>
</organism>
<dbReference type="Proteomes" id="UP000032025">
    <property type="component" value="Unassembled WGS sequence"/>
</dbReference>
<evidence type="ECO:0000259" key="1">
    <source>
        <dbReference type="Pfam" id="PF08241"/>
    </source>
</evidence>
<dbReference type="Pfam" id="PF08241">
    <property type="entry name" value="Methyltransf_11"/>
    <property type="match status" value="1"/>
</dbReference>
<evidence type="ECO:0000313" key="3">
    <source>
        <dbReference type="Proteomes" id="UP000032025"/>
    </source>
</evidence>
<dbReference type="PANTHER" id="PTHR43591">
    <property type="entry name" value="METHYLTRANSFERASE"/>
    <property type="match status" value="1"/>
</dbReference>
<reference evidence="2 3" key="1">
    <citation type="submission" date="2014-08" db="EMBL/GenBank/DDBJ databases">
        <title>Whole genome shotgun sequence of Sphingomonas paucimobilis NBRC 13935.</title>
        <authorList>
            <person name="Hosoyama A."/>
            <person name="Hashimoto M."/>
            <person name="Hosoyama Y."/>
            <person name="Noguchi M."/>
            <person name="Uohara A."/>
            <person name="Ohji S."/>
            <person name="Katano-Makiyama Y."/>
            <person name="Ichikawa N."/>
            <person name="Kimura A."/>
            <person name="Yamazoe A."/>
            <person name="Fujita N."/>
        </authorList>
    </citation>
    <scope>NUCLEOTIDE SEQUENCE [LARGE SCALE GENOMIC DNA]</scope>
    <source>
        <strain evidence="2 3">NBRC 13935</strain>
    </source>
</reference>
<dbReference type="GO" id="GO:0008757">
    <property type="term" value="F:S-adenosylmethionine-dependent methyltransferase activity"/>
    <property type="evidence" value="ECO:0007669"/>
    <property type="project" value="InterPro"/>
</dbReference>
<feature type="domain" description="Methyltransferase type 11" evidence="1">
    <location>
        <begin position="6"/>
        <end position="65"/>
    </location>
</feature>
<dbReference type="InterPro" id="IPR029063">
    <property type="entry name" value="SAM-dependent_MTases_sf"/>
</dbReference>
<comment type="caution">
    <text evidence="2">The sequence shown here is derived from an EMBL/GenBank/DDBJ whole genome shotgun (WGS) entry which is preliminary data.</text>
</comment>
<name>A0A0C9M261_SPHPI</name>
<protein>
    <submittedName>
        <fullName evidence="2">DNA, contig: SP623</fullName>
    </submittedName>
</protein>
<keyword evidence="3" id="KW-1185">Reference proteome</keyword>
<dbReference type="EMBL" id="BBJS01000023">
    <property type="protein sequence ID" value="GAN13690.1"/>
    <property type="molecule type" value="Genomic_DNA"/>
</dbReference>
<dbReference type="AlphaFoldDB" id="A0A0C9M261"/>
<dbReference type="GeneID" id="78527347"/>
<dbReference type="SUPFAM" id="SSF53335">
    <property type="entry name" value="S-adenosyl-L-methionine-dependent methyltransferases"/>
    <property type="match status" value="1"/>
</dbReference>